<feature type="domain" description="SF3 helicase" evidence="18">
    <location>
        <begin position="425"/>
        <end position="589"/>
    </location>
</feature>
<keyword evidence="10 15" id="KW-0238">DNA-binding</keyword>
<dbReference type="InterPro" id="IPR014000">
    <property type="entry name" value="PPV_DNA_helicase_E1_N"/>
</dbReference>
<dbReference type="PROSITE" id="PS51206">
    <property type="entry name" value="SF3_HELICASE_1"/>
    <property type="match status" value="1"/>
</dbReference>
<dbReference type="GO" id="GO:0042025">
    <property type="term" value="C:host cell nucleus"/>
    <property type="evidence" value="ECO:0007669"/>
    <property type="project" value="UniProtKB-SubCell"/>
</dbReference>
<feature type="compositionally biased region" description="Polar residues" evidence="17">
    <location>
        <begin position="148"/>
        <end position="165"/>
    </location>
</feature>
<dbReference type="Gene3D" id="3.40.50.300">
    <property type="entry name" value="P-loop containing nucleotide triphosphate hydrolases"/>
    <property type="match status" value="1"/>
</dbReference>
<dbReference type="InterPro" id="IPR014015">
    <property type="entry name" value="Helicase_SF3_DNA-vir"/>
</dbReference>
<dbReference type="Gene3D" id="1.10.10.510">
    <property type="entry name" value="Zinc finger, large T-antigen D1 domain"/>
    <property type="match status" value="1"/>
</dbReference>
<dbReference type="Gene3D" id="3.40.1310.10">
    <property type="match status" value="1"/>
</dbReference>
<dbReference type="HAMAP" id="MF_04000">
    <property type="entry name" value="PPV_E1"/>
    <property type="match status" value="1"/>
</dbReference>
<evidence type="ECO:0000256" key="1">
    <source>
        <dbReference type="ARBA" id="ARBA00004147"/>
    </source>
</evidence>
<keyword evidence="2 15" id="KW-0244">Early protein</keyword>
<dbReference type="SUPFAM" id="SSF52540">
    <property type="entry name" value="P-loop containing nucleoside triphosphate hydrolases"/>
    <property type="match status" value="1"/>
</dbReference>
<keyword evidence="7 15" id="KW-0378">Hydrolase</keyword>
<evidence type="ECO:0000256" key="15">
    <source>
        <dbReference type="HAMAP-Rule" id="MF_04000"/>
    </source>
</evidence>
<keyword evidence="11 15" id="KW-0413">Isomerase</keyword>
<comment type="PTM">
    <text evidence="15">Phosphorylated.</text>
</comment>
<evidence type="ECO:0000256" key="4">
    <source>
        <dbReference type="ARBA" id="ARBA00022562"/>
    </source>
</evidence>
<comment type="similarity">
    <text evidence="15 16">Belongs to the papillomaviridae E1 protein family.</text>
</comment>
<dbReference type="EMBL" id="LR862036">
    <property type="protein sequence ID" value="CAD1814241.1"/>
    <property type="molecule type" value="Genomic_DNA"/>
</dbReference>
<keyword evidence="5 15" id="KW-0235">DNA replication</keyword>
<keyword evidence="4 15" id="KW-1048">Host nucleus</keyword>
<comment type="catalytic activity">
    <reaction evidence="12 15">
        <text>Couples ATP hydrolysis with the unwinding of duplex DNA by translocating in the 3'-5' direction.</text>
        <dbReference type="EC" id="5.6.2.4"/>
    </reaction>
</comment>
<evidence type="ECO:0000259" key="18">
    <source>
        <dbReference type="PROSITE" id="PS51206"/>
    </source>
</evidence>
<sequence length="636" mass="71971">MEDNGHKGISSPLLYTNTTAIEFIETEAECEDVDPEDPNGEESDGTDVTDLIDNTDEPDEGKSLALFNVQQLEEDRQQLLFLKRKYLSPSPKHQNVVDLSPRLQQLCVSPRGQASKRRLFEDSGLGNETEDINAEVEKVASEQPLNGERTSGETNDTDVNSSGSVCEQPPEEVPSTSGSTMCKEILNSSNKEATILAKFKATFDVGYKELTRPFLSDKTCCPSWIAGVFGVVAEILEAAKILLQPHCEYMQLINPSLGTGVTVMFLFQFNSAKCRDTVRKLLCTVLHVQECQIIANPPKHRSVPVALYFYKTSMSNISYCYGIMPEWIKRQTLVTHQQDTETFELAEMIQWAYDNNMRDETEIAYGYASIADENTNAAAWLKCNNQYKYVRDCAHMVNMYKRYEMRHMTMGQWLSKCSKSIEEEGNWKNIINFLKYQEISIVPFLTSLRYFLQGRPKKNCIAFWGPPDTGKSLFCYSLIKYAQGKVVSFVNSKSQFWLQPLSDGKIGLLDDATYACYQYMDVYMRNGLDGNAVSVDMKHKAPIQIKLPPLLITSNIEVHAENSLKYLQSRIQEYKFANKVPLDNNGNPAITITDADWKSFFSKLWKQLDLSDPEESTDGDPGRPFRCCARQASGDL</sequence>
<comment type="caution">
    <text evidence="15">Lacks conserved residue(s) required for the propagation of feature annotation.</text>
</comment>
<feature type="short sequence motif" description="Nuclear export signal" evidence="15">
    <location>
        <begin position="99"/>
        <end position="108"/>
    </location>
</feature>
<feature type="region of interest" description="Disordered" evidence="17">
    <location>
        <begin position="28"/>
        <end position="59"/>
    </location>
</feature>
<evidence type="ECO:0000313" key="20">
    <source>
        <dbReference type="EMBL" id="CAD1814241.1"/>
    </source>
</evidence>
<keyword evidence="9 15" id="KW-0067">ATP-binding</keyword>
<dbReference type="Pfam" id="PF20450">
    <property type="entry name" value="PPV_E1_DBD"/>
    <property type="match status" value="1"/>
</dbReference>
<dbReference type="EMBL" id="MG813996">
    <property type="protein sequence ID" value="AUW64475.1"/>
    <property type="molecule type" value="Genomic_DNA"/>
</dbReference>
<dbReference type="InterPro" id="IPR046935">
    <property type="entry name" value="PPV_E1_DBD_sf"/>
</dbReference>
<evidence type="ECO:0000256" key="8">
    <source>
        <dbReference type="ARBA" id="ARBA00022806"/>
    </source>
</evidence>
<keyword evidence="6 15" id="KW-0547">Nucleotide-binding</keyword>
<dbReference type="GO" id="GO:0003677">
    <property type="term" value="F:DNA binding"/>
    <property type="evidence" value="ECO:0007669"/>
    <property type="project" value="UniProtKB-UniRule"/>
</dbReference>
<evidence type="ECO:0000256" key="7">
    <source>
        <dbReference type="ARBA" id="ARBA00022801"/>
    </source>
</evidence>
<dbReference type="InterPro" id="IPR027417">
    <property type="entry name" value="P-loop_NTPase"/>
</dbReference>
<gene>
    <name evidence="15 19" type="primary">E1</name>
</gene>
<dbReference type="GO" id="GO:0005524">
    <property type="term" value="F:ATP binding"/>
    <property type="evidence" value="ECO:0007669"/>
    <property type="project" value="UniProtKB-UniRule"/>
</dbReference>
<keyword evidence="15" id="KW-0832">Ubl conjugation</keyword>
<comment type="PTM">
    <text evidence="15">Sumoylated.</text>
</comment>
<evidence type="ECO:0000256" key="9">
    <source>
        <dbReference type="ARBA" id="ARBA00022840"/>
    </source>
</evidence>
<comment type="catalytic activity">
    <reaction evidence="13 15 16">
        <text>ATP + H2O = ADP + phosphate + H(+)</text>
        <dbReference type="Rhea" id="RHEA:13065"/>
        <dbReference type="ChEBI" id="CHEBI:15377"/>
        <dbReference type="ChEBI" id="CHEBI:15378"/>
        <dbReference type="ChEBI" id="CHEBI:30616"/>
        <dbReference type="ChEBI" id="CHEBI:43474"/>
        <dbReference type="ChEBI" id="CHEBI:456216"/>
        <dbReference type="EC" id="5.6.2.4"/>
    </reaction>
</comment>
<evidence type="ECO:0000256" key="3">
    <source>
        <dbReference type="ARBA" id="ARBA00022553"/>
    </source>
</evidence>
<evidence type="ECO:0000256" key="12">
    <source>
        <dbReference type="ARBA" id="ARBA00034617"/>
    </source>
</evidence>
<feature type="modified residue" description="Phosphoserine; by host" evidence="15">
    <location>
        <position position="100"/>
    </location>
</feature>
<reference evidence="20" key="2">
    <citation type="submission" date="2020-07" db="EMBL/GenBank/DDBJ databases">
        <authorList>
            <person name="Wienecke-Baldacchino K A."/>
        </authorList>
    </citation>
    <scope>NUCLEOTIDE SEQUENCE</scope>
    <source>
        <strain evidence="20">LNS7880814_HPV226</strain>
    </source>
</reference>
<evidence type="ECO:0000256" key="11">
    <source>
        <dbReference type="ARBA" id="ARBA00023235"/>
    </source>
</evidence>
<evidence type="ECO:0000256" key="13">
    <source>
        <dbReference type="ARBA" id="ARBA00048988"/>
    </source>
</evidence>
<comment type="function">
    <text evidence="14 15">ATP-dependent DNA 3'-5' helicase required for initiation of viral DNA replication. It forms a complex with the viral E2 protein. The E1-E2 complex binds to the replication origin which contains binding sites for both proteins. During the initial step, a dimer of E1 interacts with a dimer of protein E2 leading to a complex that binds the viral origin of replication with high specificity. Then, a second dimer of E1 displaces the E2 dimer in an ATP-dependent manner to form the E1 tetramer. Following this, two E1 monomers are added to each half of the site, which results in the formation of two E1 trimers on the viral ori. Subsequently, two hexamers will be created. The double hexamer acts as a bi-directional helicase machinery and unwinds the viral DNA and then recruits the host DNA polymerase to start replication.</text>
</comment>
<dbReference type="GO" id="GO:0006260">
    <property type="term" value="P:DNA replication"/>
    <property type="evidence" value="ECO:0007669"/>
    <property type="project" value="UniProtKB-UniRule"/>
</dbReference>
<evidence type="ECO:0000313" key="19">
    <source>
        <dbReference type="EMBL" id="AUW64475.1"/>
    </source>
</evidence>
<feature type="modified residue" description="Phosphoserine; by host" evidence="15">
    <location>
        <position position="90"/>
    </location>
</feature>
<comment type="function">
    <text evidence="16">ATP-dependent DNA helicase required for initiation of viral DNA replication. It forms a complex with the viral E2 protein. The E1-E2 complex binds to the replication origin which contains binding sites for both proteins.</text>
</comment>
<comment type="subcellular location">
    <subcellularLocation>
        <location evidence="1 15">Host nucleus</location>
    </subcellularLocation>
</comment>
<evidence type="ECO:0000256" key="14">
    <source>
        <dbReference type="ARBA" id="ARBA00093297"/>
    </source>
</evidence>
<dbReference type="GO" id="GO:0043138">
    <property type="term" value="F:3'-5' DNA helicase activity"/>
    <property type="evidence" value="ECO:0007669"/>
    <property type="project" value="UniProtKB-UniRule"/>
</dbReference>
<proteinExistence type="inferred from homology"/>
<feature type="cross-link" description="Glycyl lysine isopeptide (Lys-Gly) (interchain with G-Cter in SUMO)" evidence="15">
    <location>
        <position position="546"/>
    </location>
</feature>
<accession>A0A2L0ARR4</accession>
<feature type="region of interest" description="Disordered" evidence="17">
    <location>
        <begin position="138"/>
        <end position="180"/>
    </location>
</feature>
<evidence type="ECO:0000256" key="2">
    <source>
        <dbReference type="ARBA" id="ARBA00022518"/>
    </source>
</evidence>
<feature type="compositionally biased region" description="Acidic residues" evidence="17">
    <location>
        <begin position="28"/>
        <end position="47"/>
    </location>
</feature>
<evidence type="ECO:0000256" key="16">
    <source>
        <dbReference type="PIRNR" id="PIRNR003383"/>
    </source>
</evidence>
<dbReference type="SUPFAM" id="SSF55464">
    <property type="entry name" value="Origin of replication-binding domain, RBD-like"/>
    <property type="match status" value="1"/>
</dbReference>
<dbReference type="Pfam" id="PF00524">
    <property type="entry name" value="PPV_E1_N"/>
    <property type="match status" value="1"/>
</dbReference>
<dbReference type="InterPro" id="IPR046832">
    <property type="entry name" value="PPV_E1_DBD"/>
</dbReference>
<dbReference type="PIRSF" id="PIRSF003383">
    <property type="entry name" value="Rep_E1_papillomaV"/>
    <property type="match status" value="1"/>
</dbReference>
<dbReference type="GO" id="GO:0016817">
    <property type="term" value="F:hydrolase activity, acting on acid anhydrides"/>
    <property type="evidence" value="ECO:0007669"/>
    <property type="project" value="InterPro"/>
</dbReference>
<dbReference type="InterPro" id="IPR001177">
    <property type="entry name" value="PPV_DNA_helicase_E1_C"/>
</dbReference>
<feature type="region of interest" description="DNA-binding region" evidence="15">
    <location>
        <begin position="174"/>
        <end position="340"/>
    </location>
</feature>
<dbReference type="Pfam" id="PF00519">
    <property type="entry name" value="PPV_E1_C"/>
    <property type="match status" value="1"/>
</dbReference>
<dbReference type="EC" id="5.6.2.4" evidence="15 16"/>
<organism evidence="19">
    <name type="scientific">Human papillomavirus</name>
    <dbReference type="NCBI Taxonomy" id="10566"/>
    <lineage>
        <taxon>Viruses</taxon>
        <taxon>Monodnaviria</taxon>
        <taxon>Shotokuvirae</taxon>
        <taxon>Cossaviricota</taxon>
        <taxon>Papovaviricetes</taxon>
        <taxon>Zurhausenvirales</taxon>
        <taxon>Papillomaviridae</taxon>
    </lineage>
</organism>
<feature type="short sequence motif" description="Nuclear localization signal" evidence="15">
    <location>
        <begin position="83"/>
        <end position="85"/>
    </location>
</feature>
<dbReference type="InterPro" id="IPR037102">
    <property type="entry name" value="Znf_lg_T-Ag_D1_dom_sf"/>
</dbReference>
<feature type="binding site" evidence="15">
    <location>
        <begin position="465"/>
        <end position="472"/>
    </location>
    <ligand>
        <name>ATP</name>
        <dbReference type="ChEBI" id="CHEBI:30616"/>
    </ligand>
</feature>
<keyword evidence="8 15" id="KW-0347">Helicase</keyword>
<keyword evidence="15" id="KW-1017">Isopeptide bond</keyword>
<protein>
    <recommendedName>
        <fullName evidence="15 16">Replication protein E1</fullName>
        <ecNumber evidence="15 16">5.6.2.4</ecNumber>
    </recommendedName>
    <alternativeName>
        <fullName evidence="15">ATP-dependent helicase E1</fullName>
    </alternativeName>
    <alternativeName>
        <fullName evidence="15">DNA 3'-5' helicase E1</fullName>
    </alternativeName>
</protein>
<evidence type="ECO:0000256" key="10">
    <source>
        <dbReference type="ARBA" id="ARBA00023125"/>
    </source>
</evidence>
<dbReference type="InterPro" id="IPR016393">
    <property type="entry name" value="Rep_E1_papillomaV"/>
</dbReference>
<comment type="subunit">
    <text evidence="15">Can form hexamers. Interacts with E2 protein; this interaction increases E1 DNA binding specificity. Interacts with host DNA polymerase subunit POLA2. Interacts with host single stranded DNA-binding protein RPA1. Interacts with host TOP1; this interaction stimulates the enzymatic activity of TOP1.</text>
</comment>
<keyword evidence="3 15" id="KW-0597">Phosphoprotein</keyword>
<evidence type="ECO:0000256" key="17">
    <source>
        <dbReference type="SAM" id="MobiDB-lite"/>
    </source>
</evidence>
<evidence type="ECO:0000256" key="6">
    <source>
        <dbReference type="ARBA" id="ARBA00022741"/>
    </source>
</evidence>
<evidence type="ECO:0000256" key="5">
    <source>
        <dbReference type="ARBA" id="ARBA00022705"/>
    </source>
</evidence>
<reference evidence="19" key="1">
    <citation type="journal article" date="2018" name="Genome Announc.">
        <title>Complete Genome Sequence of a Novel Human Gammapapillomavirus Isolated from a Cervical Swab in Luxembourg.</title>
        <authorList>
            <person name="Latsuzbaia A."/>
            <person name="Arbyn M."/>
            <person name="Dutta S."/>
            <person name="Fischer M."/>
            <person name="Gheit T."/>
            <person name="Tapp J."/>
            <person name="Tommasino M."/>
            <person name="Weyers S."/>
            <person name="Mossong J."/>
        </authorList>
    </citation>
    <scope>NUCLEOTIDE SEQUENCE</scope>
    <source>
        <strain evidence="19">16031680A</strain>
    </source>
</reference>
<name>A0A2L0ARR4_9PAPI</name>